<feature type="compositionally biased region" description="Acidic residues" evidence="1">
    <location>
        <begin position="265"/>
        <end position="275"/>
    </location>
</feature>
<evidence type="ECO:0000313" key="2">
    <source>
        <dbReference type="EMBL" id="CUS14182.1"/>
    </source>
</evidence>
<feature type="compositionally biased region" description="Basic residues" evidence="1">
    <location>
        <begin position="83"/>
        <end position="95"/>
    </location>
</feature>
<feature type="compositionally biased region" description="Polar residues" evidence="1">
    <location>
        <begin position="794"/>
        <end position="805"/>
    </location>
</feature>
<evidence type="ECO:0000256" key="1">
    <source>
        <dbReference type="SAM" id="MobiDB-lite"/>
    </source>
</evidence>
<feature type="compositionally biased region" description="Polar residues" evidence="1">
    <location>
        <begin position="1093"/>
        <end position="1121"/>
    </location>
</feature>
<organism evidence="2 3">
    <name type="scientific">Tuber aestivum</name>
    <name type="common">summer truffle</name>
    <dbReference type="NCBI Taxonomy" id="59557"/>
    <lineage>
        <taxon>Eukaryota</taxon>
        <taxon>Fungi</taxon>
        <taxon>Dikarya</taxon>
        <taxon>Ascomycota</taxon>
        <taxon>Pezizomycotina</taxon>
        <taxon>Pezizomycetes</taxon>
        <taxon>Pezizales</taxon>
        <taxon>Tuberaceae</taxon>
        <taxon>Tuber</taxon>
    </lineage>
</organism>
<name>A0A292Q2X1_9PEZI</name>
<feature type="compositionally biased region" description="Low complexity" evidence="1">
    <location>
        <begin position="776"/>
        <end position="786"/>
    </location>
</feature>
<feature type="compositionally biased region" description="Acidic residues" evidence="1">
    <location>
        <begin position="369"/>
        <end position="378"/>
    </location>
</feature>
<feature type="compositionally biased region" description="Polar residues" evidence="1">
    <location>
        <begin position="248"/>
        <end position="261"/>
    </location>
</feature>
<feature type="region of interest" description="Disordered" evidence="1">
    <location>
        <begin position="248"/>
        <end position="284"/>
    </location>
</feature>
<keyword evidence="3" id="KW-1185">Reference proteome</keyword>
<accession>A0A292Q2X1</accession>
<feature type="region of interest" description="Disordered" evidence="1">
    <location>
        <begin position="946"/>
        <end position="970"/>
    </location>
</feature>
<feature type="region of interest" description="Disordered" evidence="1">
    <location>
        <begin position="707"/>
        <end position="805"/>
    </location>
</feature>
<gene>
    <name evidence="2" type="ORF">GSTUAT00001695001</name>
</gene>
<feature type="region of interest" description="Disordered" evidence="1">
    <location>
        <begin position="72"/>
        <end position="113"/>
    </location>
</feature>
<feature type="compositionally biased region" description="Low complexity" evidence="1">
    <location>
        <begin position="746"/>
        <end position="761"/>
    </location>
</feature>
<feature type="region of interest" description="Disordered" evidence="1">
    <location>
        <begin position="1042"/>
        <end position="1132"/>
    </location>
</feature>
<feature type="compositionally biased region" description="Low complexity" evidence="1">
    <location>
        <begin position="1060"/>
        <end position="1086"/>
    </location>
</feature>
<reference evidence="2" key="1">
    <citation type="submission" date="2015-10" db="EMBL/GenBank/DDBJ databases">
        <authorList>
            <person name="Regsiter A."/>
            <person name="william w."/>
        </authorList>
    </citation>
    <scope>NUCLEOTIDE SEQUENCE</scope>
    <source>
        <strain evidence="2">Montdore</strain>
    </source>
</reference>
<feature type="region of interest" description="Disordered" evidence="1">
    <location>
        <begin position="364"/>
        <end position="410"/>
    </location>
</feature>
<evidence type="ECO:0000313" key="3">
    <source>
        <dbReference type="Proteomes" id="UP001412239"/>
    </source>
</evidence>
<dbReference type="EMBL" id="LN890961">
    <property type="protein sequence ID" value="CUS14182.1"/>
    <property type="molecule type" value="Genomic_DNA"/>
</dbReference>
<sequence>MAPSNFWSGRDTTALQREQRALFKRAAAKHKIRVAEEPKLNPLDGQLGATGDVISEGGPVVDALTEKAAQKPVKRAVQQKAKASTKTKAAKKSKAPKNATSETLTGGSGELGRLFPGTGNSINTLTTSAFAPASPANHHPDSFGVSNSSPISYPAQAGVQTSPLNSADNLQDLLSSWGVPPISDSDLLLSDTDMSNSPTSDSMDWLSGLFPPDNNFPPSQVPGDSVQFATGATVEDIFGMPVENGSNSVTTAATDHSFNSKDSLFGDDSDDDEGDGNSFNSITSLFGDDGDNGAAHGDGIPISYSDLLEGPNVLGIMAPGSPSPGNASYPSLPDLNIAQGGNAQEPLLGFPEEGCDLDMVDSVCSHDSDDYDDSDSADETPIPYQPMGQGSGENQSMAEAAPNASHPQQFQTPLESGQNHYDLVEAQLEGARYISGIAQPETRLIGTNADHFCYRCLHPGHKTNASACPVGRVESLMDPDKETFYTLLDAVDIRQKLLLRDIGWIAEGLNWGIDMAQEGVLDGLGILPSSLVYLSDLLVSWTSVSENQAYTFGPIPGFSVVCGEEVEIDETQQNTAGLYKVTKSHNIKEVTFASLLQGSSAPPTSRKRKRAPEQTVAQLLNLDSIGARPKATCSRCLYPGHTFNSTLLCPFSRIKSAVDKSKTQKSWRIVDLDDDVAKLRKVIDGLGESDERTAILVDILERWEHVSRGAGPSKSKKSRAGSGTNSKAPEDLLPVNTTSNGKRRVGSQPSGTQSPTSTSSGVSNGFGAPGNIGIGSSTFPGESSSSATPGYGTPGSSHSSNTSVGDLQLDVPECLRPSRRTGIKTIGARPDTICKQCFYTGHDQRSQACPANILRRALFQGSLKDLQDAGNSCQDISDILAWEASQPTNMKANSALRQKLETLHTKFTTALNLLSPPQVGKTSQEEYASSNRNQVFSTPRKCSYQEASFQEQSTSPASSPYQTRHSQEQLGSPIRFEQAPLSGICIDHSKLDSKMLMDLLPFVIKGQETRGLRVDHAKMSPQLIMVIAPFIIPDAPIQSSALQDHSYQAGQHKESRKLSEQSSSYGGSPSVTNSLRNDFPVQSQFPSSPPAFCNSSGTMAKTGNGNQYNNNFMAGSSQRAQYQPGAKRRRGN</sequence>
<dbReference type="AlphaFoldDB" id="A0A292Q2X1"/>
<dbReference type="Proteomes" id="UP001412239">
    <property type="component" value="Unassembled WGS sequence"/>
</dbReference>
<proteinExistence type="predicted"/>
<protein>
    <submittedName>
        <fullName evidence="2">Uncharacterized protein</fullName>
    </submittedName>
</protein>